<reference evidence="12 13" key="1">
    <citation type="submission" date="2018-06" db="EMBL/GenBank/DDBJ databases">
        <title>Combined omics and stable isotope probing to characterize newly discovered Mariana Back-Arc vent microbial communities.</title>
        <authorList>
            <person name="Trembath-Reichert E."/>
            <person name="Huber J.A."/>
        </authorList>
    </citation>
    <scope>NUCLEOTIDE SEQUENCE [LARGE SCALE GENOMIC DNA]</scope>
    <source>
        <strain evidence="11">MAG 24</strain>
        <strain evidence="10">MAG 63_1</strain>
    </source>
</reference>
<dbReference type="Proteomes" id="UP000287176">
    <property type="component" value="Unassembled WGS sequence"/>
</dbReference>
<dbReference type="PANTHER" id="PTHR42929">
    <property type="entry name" value="INNER MEMBRANE ABC TRANSPORTER PERMEASE PROTEIN YDCU-RELATED-RELATED"/>
    <property type="match status" value="1"/>
</dbReference>
<dbReference type="EMBL" id="QNZI01000215">
    <property type="protein sequence ID" value="RTZ83378.1"/>
    <property type="molecule type" value="Genomic_DNA"/>
</dbReference>
<dbReference type="GO" id="GO:0005886">
    <property type="term" value="C:plasma membrane"/>
    <property type="evidence" value="ECO:0007669"/>
    <property type="project" value="UniProtKB-SubCell"/>
</dbReference>
<evidence type="ECO:0000256" key="5">
    <source>
        <dbReference type="ARBA" id="ARBA00022692"/>
    </source>
</evidence>
<evidence type="ECO:0000259" key="9">
    <source>
        <dbReference type="PROSITE" id="PS50928"/>
    </source>
</evidence>
<evidence type="ECO:0000313" key="12">
    <source>
        <dbReference type="Proteomes" id="UP000286801"/>
    </source>
</evidence>
<dbReference type="InterPro" id="IPR000515">
    <property type="entry name" value="MetI-like"/>
</dbReference>
<dbReference type="PROSITE" id="PS50928">
    <property type="entry name" value="ABC_TM1"/>
    <property type="match status" value="1"/>
</dbReference>
<comment type="subcellular location">
    <subcellularLocation>
        <location evidence="1 8">Cell membrane</location>
        <topology evidence="1 8">Multi-pass membrane protein</topology>
    </subcellularLocation>
</comment>
<evidence type="ECO:0000313" key="13">
    <source>
        <dbReference type="Proteomes" id="UP000287176"/>
    </source>
</evidence>
<keyword evidence="5 8" id="KW-0812">Transmembrane</keyword>
<dbReference type="SUPFAM" id="SSF161098">
    <property type="entry name" value="MetI-like"/>
    <property type="match status" value="1"/>
</dbReference>
<sequence>MGPIIFNWKTSNASNAYWLLVVPLFGLIIALYAWPVINILWLGVSDPELGIQNYKLLFTKSSLVKILWTTIRVCLITTLCSVVIGYLIAYTMVHLVGRERNWMLTLVLISFWVSVLVRAFSWLTLLGRNGLVNAALVGSGLAEEPISMIRNEFGVLIGMVHYMVPYAVLPLLANMQGIDHRVMDASRSLGAGPLLTFVRIYLPLTKPGVIAASLLVFIISLGFYVTPALLGGGRVLMVAEYVSVQILITVQWGVAAMLATLLLSGVLALLYIMSRFMNIGEVFGARA</sequence>
<dbReference type="InterPro" id="IPR035906">
    <property type="entry name" value="MetI-like_sf"/>
</dbReference>
<evidence type="ECO:0000313" key="11">
    <source>
        <dbReference type="EMBL" id="RTZ83378.1"/>
    </source>
</evidence>
<feature type="domain" description="ABC transmembrane type-1" evidence="9">
    <location>
        <begin position="67"/>
        <end position="273"/>
    </location>
</feature>
<comment type="caution">
    <text evidence="10">The sequence shown here is derived from an EMBL/GenBank/DDBJ whole genome shotgun (WGS) entry which is preliminary data.</text>
</comment>
<feature type="transmembrane region" description="Helical" evidence="8">
    <location>
        <begin position="153"/>
        <end position="173"/>
    </location>
</feature>
<dbReference type="Pfam" id="PF00528">
    <property type="entry name" value="BPD_transp_1"/>
    <property type="match status" value="1"/>
</dbReference>
<gene>
    <name evidence="11" type="ORF">DSY94_08410</name>
    <name evidence="10" type="ORF">DSY97_00935</name>
</gene>
<dbReference type="EMBL" id="QNZL01000026">
    <property type="protein sequence ID" value="RTZ81512.1"/>
    <property type="molecule type" value="Genomic_DNA"/>
</dbReference>
<dbReference type="CDD" id="cd06261">
    <property type="entry name" value="TM_PBP2"/>
    <property type="match status" value="1"/>
</dbReference>
<feature type="transmembrane region" description="Helical" evidence="8">
    <location>
        <begin position="250"/>
        <end position="272"/>
    </location>
</feature>
<feature type="transmembrane region" description="Helical" evidence="8">
    <location>
        <begin position="16"/>
        <end position="37"/>
    </location>
</feature>
<keyword evidence="6 8" id="KW-1133">Transmembrane helix</keyword>
<evidence type="ECO:0000256" key="7">
    <source>
        <dbReference type="ARBA" id="ARBA00023136"/>
    </source>
</evidence>
<organism evidence="10 12">
    <name type="scientific">SAR324 cluster bacterium</name>
    <dbReference type="NCBI Taxonomy" id="2024889"/>
    <lineage>
        <taxon>Bacteria</taxon>
        <taxon>Deltaproteobacteria</taxon>
        <taxon>SAR324 cluster</taxon>
    </lineage>
</organism>
<evidence type="ECO:0000313" key="10">
    <source>
        <dbReference type="EMBL" id="RTZ81512.1"/>
    </source>
</evidence>
<dbReference type="AlphaFoldDB" id="A0A432GCK4"/>
<evidence type="ECO:0000256" key="8">
    <source>
        <dbReference type="RuleBase" id="RU363032"/>
    </source>
</evidence>
<protein>
    <submittedName>
        <fullName evidence="10">ABC transporter permease</fullName>
    </submittedName>
</protein>
<evidence type="ECO:0000256" key="6">
    <source>
        <dbReference type="ARBA" id="ARBA00022989"/>
    </source>
</evidence>
<evidence type="ECO:0000256" key="1">
    <source>
        <dbReference type="ARBA" id="ARBA00004651"/>
    </source>
</evidence>
<keyword evidence="4" id="KW-1003">Cell membrane</keyword>
<comment type="similarity">
    <text evidence="2">Belongs to the binding-protein-dependent transport system permease family. CysTW subfamily.</text>
</comment>
<evidence type="ECO:0000256" key="4">
    <source>
        <dbReference type="ARBA" id="ARBA00022475"/>
    </source>
</evidence>
<feature type="transmembrane region" description="Helical" evidence="8">
    <location>
        <begin position="66"/>
        <end position="90"/>
    </location>
</feature>
<proteinExistence type="inferred from homology"/>
<evidence type="ECO:0000256" key="3">
    <source>
        <dbReference type="ARBA" id="ARBA00022448"/>
    </source>
</evidence>
<evidence type="ECO:0000256" key="2">
    <source>
        <dbReference type="ARBA" id="ARBA00007069"/>
    </source>
</evidence>
<dbReference type="GO" id="GO:0055085">
    <property type="term" value="P:transmembrane transport"/>
    <property type="evidence" value="ECO:0007669"/>
    <property type="project" value="InterPro"/>
</dbReference>
<keyword evidence="3 8" id="KW-0813">Transport</keyword>
<dbReference type="PANTHER" id="PTHR42929:SF5">
    <property type="entry name" value="ABC TRANSPORTER PERMEASE PROTEIN"/>
    <property type="match status" value="1"/>
</dbReference>
<dbReference type="Gene3D" id="1.10.3720.10">
    <property type="entry name" value="MetI-like"/>
    <property type="match status" value="1"/>
</dbReference>
<accession>A0A432GCK4</accession>
<dbReference type="Proteomes" id="UP000286801">
    <property type="component" value="Unassembled WGS sequence"/>
</dbReference>
<name>A0A432GCK4_9DELT</name>
<feature type="transmembrane region" description="Helical" evidence="8">
    <location>
        <begin position="102"/>
        <end position="123"/>
    </location>
</feature>
<feature type="transmembrane region" description="Helical" evidence="8">
    <location>
        <begin position="209"/>
        <end position="230"/>
    </location>
</feature>
<keyword evidence="7 8" id="KW-0472">Membrane</keyword>